<proteinExistence type="predicted"/>
<name>A0A9Q0YF67_HOLLE</name>
<feature type="chain" id="PRO_5040375776" evidence="1">
    <location>
        <begin position="21"/>
        <end position="305"/>
    </location>
</feature>
<comment type="caution">
    <text evidence="2">The sequence shown here is derived from an EMBL/GenBank/DDBJ whole genome shotgun (WGS) entry which is preliminary data.</text>
</comment>
<dbReference type="Proteomes" id="UP001152320">
    <property type="component" value="Chromosome 21"/>
</dbReference>
<organism evidence="2 3">
    <name type="scientific">Holothuria leucospilota</name>
    <name type="common">Black long sea cucumber</name>
    <name type="synonym">Mertensiothuria leucospilota</name>
    <dbReference type="NCBI Taxonomy" id="206669"/>
    <lineage>
        <taxon>Eukaryota</taxon>
        <taxon>Metazoa</taxon>
        <taxon>Echinodermata</taxon>
        <taxon>Eleutherozoa</taxon>
        <taxon>Echinozoa</taxon>
        <taxon>Holothuroidea</taxon>
        <taxon>Aspidochirotacea</taxon>
        <taxon>Aspidochirotida</taxon>
        <taxon>Holothuriidae</taxon>
        <taxon>Holothuria</taxon>
    </lineage>
</organism>
<protein>
    <submittedName>
        <fullName evidence="2">Uncharacterized protein</fullName>
    </submittedName>
</protein>
<evidence type="ECO:0000313" key="3">
    <source>
        <dbReference type="Proteomes" id="UP001152320"/>
    </source>
</evidence>
<evidence type="ECO:0000313" key="2">
    <source>
        <dbReference type="EMBL" id="KAJ8021310.1"/>
    </source>
</evidence>
<sequence length="305" mass="34791">MAHLCKELLTALIMSSVALGLERKTIPNLRQFSTKGWGGEFKANKDVLEKEIRGRFMQDPVSGKGKCESTDIYVFRGLHADSFSEVAIFYESHIDHTILPDSLKDEVATNFRQLSVMVQIATNTHLQLVRFTDSTNLVLNSFATNYDTVNYIDRIEDDEEGQVKLFKGEDFMYLEIEEDPGCDEEDSEKLKEEFKYLEFPQYKTTNYPLPFDWGCDLLGDEVGFCEDLRKYNCELQKVGSDICNLIETSYISIGRASMRITNMTGYFRDSVPFLAPFQFPIESLDAESTDLNHTVGLIYPCLTGI</sequence>
<evidence type="ECO:0000256" key="1">
    <source>
        <dbReference type="SAM" id="SignalP"/>
    </source>
</evidence>
<keyword evidence="3" id="KW-1185">Reference proteome</keyword>
<keyword evidence="1" id="KW-0732">Signal</keyword>
<dbReference type="EMBL" id="JAIZAY010000021">
    <property type="protein sequence ID" value="KAJ8021310.1"/>
    <property type="molecule type" value="Genomic_DNA"/>
</dbReference>
<dbReference type="AlphaFoldDB" id="A0A9Q0YF67"/>
<accession>A0A9Q0YF67</accession>
<reference evidence="2" key="1">
    <citation type="submission" date="2021-10" db="EMBL/GenBank/DDBJ databases">
        <title>Tropical sea cucumber genome reveals ecological adaptation and Cuvierian tubules defense mechanism.</title>
        <authorList>
            <person name="Chen T."/>
        </authorList>
    </citation>
    <scope>NUCLEOTIDE SEQUENCE</scope>
    <source>
        <strain evidence="2">Nanhai2018</strain>
        <tissue evidence="2">Muscle</tissue>
    </source>
</reference>
<gene>
    <name evidence="2" type="ORF">HOLleu_38474</name>
</gene>
<feature type="signal peptide" evidence="1">
    <location>
        <begin position="1"/>
        <end position="20"/>
    </location>
</feature>